<name>A0A3S0JJA7_9BACT</name>
<comment type="caution">
    <text evidence="2">The sequence shown here is derived from an EMBL/GenBank/DDBJ whole genome shotgun (WGS) entry which is preliminary data.</text>
</comment>
<reference evidence="2 3" key="1">
    <citation type="submission" date="2018-12" db="EMBL/GenBank/DDBJ databases">
        <title>Hymenobacter gummosus sp. nov., isolated from a spring.</title>
        <authorList>
            <person name="Nie L."/>
        </authorList>
    </citation>
    <scope>NUCLEOTIDE SEQUENCE [LARGE SCALE GENOMIC DNA]</scope>
    <source>
        <strain evidence="2 3">KCTC 52166</strain>
    </source>
</reference>
<sequence>MAKTLTRRGTSLNVGSNGSNTVAESTGNRIAFGGLTKADATFTVIPYENTAFDGVFGTDLMAGYVIEINYQQKELRFYDGVQQVDLNGYSRHKLRFINNYPTIRCAVTARNKRYPGWFGLDTGADNVLTVAAPFVRQHGLVSKLPKIGSAVSQGSDGSSYENPIVLATALHVGQQPFYRLPIDLSQSTEGTDAAADKAGYWGNNFLKRFDAVWDFPNRTLYLRPNNNLYTKFF</sequence>
<feature type="compositionally biased region" description="Polar residues" evidence="1">
    <location>
        <begin position="7"/>
        <end position="20"/>
    </location>
</feature>
<feature type="region of interest" description="Disordered" evidence="1">
    <location>
        <begin position="1"/>
        <end position="20"/>
    </location>
</feature>
<dbReference type="InterPro" id="IPR021109">
    <property type="entry name" value="Peptidase_aspartic_dom_sf"/>
</dbReference>
<keyword evidence="3" id="KW-1185">Reference proteome</keyword>
<dbReference type="RefSeq" id="WP_126691822.1">
    <property type="nucleotide sequence ID" value="NZ_RXOF01000002.1"/>
</dbReference>
<organism evidence="2 3">
    <name type="scientific">Hymenobacter gummosus</name>
    <dbReference type="NCBI Taxonomy" id="1776032"/>
    <lineage>
        <taxon>Bacteria</taxon>
        <taxon>Pseudomonadati</taxon>
        <taxon>Bacteroidota</taxon>
        <taxon>Cytophagia</taxon>
        <taxon>Cytophagales</taxon>
        <taxon>Hymenobacteraceae</taxon>
        <taxon>Hymenobacter</taxon>
    </lineage>
</organism>
<dbReference type="EMBL" id="RXOF01000002">
    <property type="protein sequence ID" value="RTQ52165.1"/>
    <property type="molecule type" value="Genomic_DNA"/>
</dbReference>
<accession>A0A3S0JJA7</accession>
<proteinExistence type="predicted"/>
<gene>
    <name evidence="2" type="ORF">EJV47_03830</name>
</gene>
<evidence type="ECO:0000313" key="3">
    <source>
        <dbReference type="Proteomes" id="UP000282184"/>
    </source>
</evidence>
<dbReference type="OrthoDB" id="5166556at2"/>
<dbReference type="Proteomes" id="UP000282184">
    <property type="component" value="Unassembled WGS sequence"/>
</dbReference>
<dbReference type="AlphaFoldDB" id="A0A3S0JJA7"/>
<protein>
    <submittedName>
        <fullName evidence="2">Uncharacterized protein</fullName>
    </submittedName>
</protein>
<evidence type="ECO:0000313" key="2">
    <source>
        <dbReference type="EMBL" id="RTQ52165.1"/>
    </source>
</evidence>
<dbReference type="Gene3D" id="2.40.70.10">
    <property type="entry name" value="Acid Proteases"/>
    <property type="match status" value="2"/>
</dbReference>
<evidence type="ECO:0000256" key="1">
    <source>
        <dbReference type="SAM" id="MobiDB-lite"/>
    </source>
</evidence>